<feature type="compositionally biased region" description="Basic and acidic residues" evidence="1">
    <location>
        <begin position="36"/>
        <end position="46"/>
    </location>
</feature>
<dbReference type="EMBL" id="VSRR010095432">
    <property type="protein sequence ID" value="MPC93602.1"/>
    <property type="molecule type" value="Genomic_DNA"/>
</dbReference>
<evidence type="ECO:0000313" key="2">
    <source>
        <dbReference type="EMBL" id="MPC93602.1"/>
    </source>
</evidence>
<keyword evidence="3" id="KW-1185">Reference proteome</keyword>
<dbReference type="AlphaFoldDB" id="A0A5B7JBJ6"/>
<organism evidence="2 3">
    <name type="scientific">Portunus trituberculatus</name>
    <name type="common">Swimming crab</name>
    <name type="synonym">Neptunus trituberculatus</name>
    <dbReference type="NCBI Taxonomy" id="210409"/>
    <lineage>
        <taxon>Eukaryota</taxon>
        <taxon>Metazoa</taxon>
        <taxon>Ecdysozoa</taxon>
        <taxon>Arthropoda</taxon>
        <taxon>Crustacea</taxon>
        <taxon>Multicrustacea</taxon>
        <taxon>Malacostraca</taxon>
        <taxon>Eumalacostraca</taxon>
        <taxon>Eucarida</taxon>
        <taxon>Decapoda</taxon>
        <taxon>Pleocyemata</taxon>
        <taxon>Brachyura</taxon>
        <taxon>Eubrachyura</taxon>
        <taxon>Portunoidea</taxon>
        <taxon>Portunidae</taxon>
        <taxon>Portuninae</taxon>
        <taxon>Portunus</taxon>
    </lineage>
</organism>
<proteinExistence type="predicted"/>
<comment type="caution">
    <text evidence="2">The sequence shown here is derived from an EMBL/GenBank/DDBJ whole genome shotgun (WGS) entry which is preliminary data.</text>
</comment>
<reference evidence="2 3" key="1">
    <citation type="submission" date="2019-05" db="EMBL/GenBank/DDBJ databases">
        <title>Another draft genome of Portunus trituberculatus and its Hox gene families provides insights of decapod evolution.</title>
        <authorList>
            <person name="Jeong J.-H."/>
            <person name="Song I."/>
            <person name="Kim S."/>
            <person name="Choi T."/>
            <person name="Kim D."/>
            <person name="Ryu S."/>
            <person name="Kim W."/>
        </authorList>
    </citation>
    <scope>NUCLEOTIDE SEQUENCE [LARGE SCALE GENOMIC DNA]</scope>
    <source>
        <tissue evidence="2">Muscle</tissue>
    </source>
</reference>
<evidence type="ECO:0000256" key="1">
    <source>
        <dbReference type="SAM" id="MobiDB-lite"/>
    </source>
</evidence>
<evidence type="ECO:0000313" key="3">
    <source>
        <dbReference type="Proteomes" id="UP000324222"/>
    </source>
</evidence>
<gene>
    <name evidence="2" type="ORF">E2C01_088736</name>
</gene>
<name>A0A5B7JBJ6_PORTR</name>
<dbReference type="Proteomes" id="UP000324222">
    <property type="component" value="Unassembled WGS sequence"/>
</dbReference>
<protein>
    <submittedName>
        <fullName evidence="2">Uncharacterized protein</fullName>
    </submittedName>
</protein>
<accession>A0A5B7JBJ6</accession>
<feature type="region of interest" description="Disordered" evidence="1">
    <location>
        <begin position="36"/>
        <end position="62"/>
    </location>
</feature>
<sequence length="217" mass="23902">MGEREGEGGWIGRRGVSGVARRKGWMGRFVGNRCLEGGRSREERGGVSRHTWGPGRRNPPGTDNHLFIIVGNTPAHSIPDKRGGVRGAEDGVGWDWWGQGSCPHVRPSASSSIARFIEVAQCPPIHHDLRHVPALPSLPINRTIDRPRPGFITEPRPLLFVIITRGHLSRCALLASPVPSTSLLQARPNSSPIHCWHDLQITMIDCLLHFSVHSTFP</sequence>